<sequence>MRTCTIPGCEKKHHARGFCVVHYQRWRRRSDEPRGNYRRNHRPDCKLEWCNGRFYAKDLCRFHHQRLLRGKAMDDPRGNVGIFDWAACGTPAQYRKHFRHGIPLCDACRKAESRRQKDRREKAKR</sequence>
<protein>
    <submittedName>
        <fullName evidence="1">Uncharacterized protein</fullName>
    </submittedName>
</protein>
<name>A0A2D2W428_9CAUD</name>
<dbReference type="EMBL" id="MF919534">
    <property type="protein sequence ID" value="ATS92938.1"/>
    <property type="molecule type" value="Genomic_DNA"/>
</dbReference>
<dbReference type="Proteomes" id="UP000240916">
    <property type="component" value="Segment"/>
</dbReference>
<gene>
    <name evidence="1" type="ORF">SEA_SUPERPHIKIMAN_96</name>
</gene>
<evidence type="ECO:0000313" key="2">
    <source>
        <dbReference type="Proteomes" id="UP000240916"/>
    </source>
</evidence>
<evidence type="ECO:0000313" key="1">
    <source>
        <dbReference type="EMBL" id="ATS92938.1"/>
    </source>
</evidence>
<organism evidence="1 2">
    <name type="scientific">Mycobacterium phage Superphikiman</name>
    <dbReference type="NCBI Taxonomy" id="2041551"/>
    <lineage>
        <taxon>Viruses</taxon>
        <taxon>Duplodnaviria</taxon>
        <taxon>Heunggongvirae</taxon>
        <taxon>Uroviricota</taxon>
        <taxon>Caudoviricetes</taxon>
        <taxon>Omegavirus</taxon>
        <taxon>Omegavirus courthouse</taxon>
    </lineage>
</organism>
<reference evidence="1 2" key="1">
    <citation type="submission" date="2017-09" db="EMBL/GenBank/DDBJ databases">
        <authorList>
            <person name="Pradhan P."/>
            <person name="Aluri L.S."/>
            <person name="Anandarajan D."/>
            <person name="Beiriger J.C."/>
            <person name="Bethamcharla R."/>
            <person name="Betini N."/>
            <person name="Bhatt S.D."/>
            <person name="Chengalvala S."/>
            <person name="Cox N.E."/>
            <person name="Delvadia B.P."/>
            <person name="Desai A.S."/>
            <person name="Devaney A.M."/>
            <person name="Doyle B.K."/>
            <person name="Edgerton A.O."/>
            <person name="Erlich M.C."/>
            <person name="Fitzpatrick K.C."/>
            <person name="Gajjar E.A."/>
            <person name="Ganguly A."/>
            <person name="Gill R.S."/>
            <person name="Goldman M.G."/>
            <person name="Good P.M."/>
            <person name="Gupta N."/>
            <person name="Haddad L.M."/>
            <person name="Han E.J."/>
            <person name="Jain S."/>
            <person name="Jiang A."/>
            <person name="Jurgielewicz A.D."/>
            <person name="Kainth D.K."/>
            <person name="Karam J.M."/>
            <person name="Kodavatiganti M."/>
            <person name="Kriete S.J."/>
            <person name="MacDonald C.E."/>
            <person name="Maret J.P."/>
            <person name="Mathew A.E."/>
            <person name="Nako S."/>
            <person name="Natrajan M."/>
            <person name="Nishu N.M."/>
            <person name="Parikh A."/>
            <person name="Patel N."/>
            <person name="Patel P.D."/>
            <person name="Patel S."/>
            <person name="Patra K."/>
            <person name="Pumpuckdee D."/>
            <person name="Rai K."/>
            <person name="Ramanathan A."/>
            <person name="Sarkar A."/>
            <person name="Schaffer B.L."/>
            <person name="Shah P."/>
            <person name="Tata R.K."/>
            <person name="Tawfik A.H."/>
            <person name="Thuremella B.T."/>
            <person name="Toma J."/>
            <person name="Tran T.L."/>
            <person name="Veera S."/>
            <person name="Vemulapalli V.K."/>
            <person name="Vidas T.V."/>
            <person name="Vieira K.S."/>
            <person name="Vijayakumar G."/>
            <person name="Walor T.A."/>
            <person name="White C.R."/>
            <person name="Wong B.M."/>
            <person name="Zhao Sl."/>
            <person name="McDonald M.T."/>
            <person name="Dalia R."/>
            <person name="Little J.L."/>
            <person name="Gurney S.M.R."/>
            <person name="Bollivar D.W."/>
            <person name="Garlena R.A."/>
            <person name="Russell D.A."/>
            <person name="Pope W.H."/>
            <person name="Jacobs-Sera D."/>
            <person name="Hendrix R.W."/>
            <person name="Hatfull G.F."/>
        </authorList>
    </citation>
    <scope>NUCLEOTIDE SEQUENCE [LARGE SCALE GENOMIC DNA]</scope>
</reference>
<accession>A0A2D2W428</accession>
<proteinExistence type="predicted"/>